<evidence type="ECO:0000256" key="7">
    <source>
        <dbReference type="SAM" id="Phobius"/>
    </source>
</evidence>
<dbReference type="CDD" id="cd10170">
    <property type="entry name" value="ASKHA_NBD_HSP70"/>
    <property type="match status" value="1"/>
</dbReference>
<dbReference type="InterPro" id="IPR018181">
    <property type="entry name" value="Heat_shock_70_CS"/>
</dbReference>
<dbReference type="EMBL" id="JAMQOL010000030">
    <property type="protein sequence ID" value="MCM4080186.1"/>
    <property type="molecule type" value="Genomic_DNA"/>
</dbReference>
<accession>A0ABT0Y2E7</accession>
<gene>
    <name evidence="9" type="ORF">LXN57_21645</name>
</gene>
<evidence type="ECO:0000256" key="5">
    <source>
        <dbReference type="ARBA" id="ARBA00023016"/>
    </source>
</evidence>
<dbReference type="Proteomes" id="UP001523216">
    <property type="component" value="Unassembled WGS sequence"/>
</dbReference>
<evidence type="ECO:0000256" key="3">
    <source>
        <dbReference type="ARBA" id="ARBA00022741"/>
    </source>
</evidence>
<keyword evidence="10" id="KW-1185">Reference proteome</keyword>
<feature type="transmembrane region" description="Helical" evidence="7">
    <location>
        <begin position="457"/>
        <end position="478"/>
    </location>
</feature>
<dbReference type="SUPFAM" id="SSF53067">
    <property type="entry name" value="Actin-like ATPase domain"/>
    <property type="match status" value="1"/>
</dbReference>
<evidence type="ECO:0000313" key="9">
    <source>
        <dbReference type="EMBL" id="MCM4080186.1"/>
    </source>
</evidence>
<dbReference type="Gene3D" id="3.30.420.40">
    <property type="match status" value="2"/>
</dbReference>
<comment type="similarity">
    <text evidence="1">Belongs to the heat shock protein 70 family.</text>
</comment>
<evidence type="ECO:0000259" key="8">
    <source>
        <dbReference type="PROSITE" id="PS50006"/>
    </source>
</evidence>
<dbReference type="Pfam" id="PF00498">
    <property type="entry name" value="FHA"/>
    <property type="match status" value="1"/>
</dbReference>
<dbReference type="InterPro" id="IPR013126">
    <property type="entry name" value="Hsp_70_fam"/>
</dbReference>
<proteinExistence type="inferred from homology"/>
<evidence type="ECO:0000256" key="6">
    <source>
        <dbReference type="ARBA" id="ARBA00023186"/>
    </source>
</evidence>
<dbReference type="Gene3D" id="2.60.200.20">
    <property type="match status" value="1"/>
</dbReference>
<keyword evidence="5" id="KW-0346">Stress response</keyword>
<dbReference type="CDD" id="cd00060">
    <property type="entry name" value="FHA"/>
    <property type="match status" value="1"/>
</dbReference>
<evidence type="ECO:0000256" key="1">
    <source>
        <dbReference type="ARBA" id="ARBA00007381"/>
    </source>
</evidence>
<reference evidence="9 10" key="1">
    <citation type="submission" date="2022-06" db="EMBL/GenBank/DDBJ databases">
        <title>Actinoplanes abujensis sp. nov., isolated from Nigerian arid soil.</title>
        <authorList>
            <person name="Ding P."/>
        </authorList>
    </citation>
    <scope>NUCLEOTIDE SEQUENCE [LARGE SCALE GENOMIC DNA]</scope>
    <source>
        <strain evidence="10">TRM88002</strain>
    </source>
</reference>
<keyword evidence="2" id="KW-0597">Phosphoprotein</keyword>
<evidence type="ECO:0000256" key="4">
    <source>
        <dbReference type="ARBA" id="ARBA00022840"/>
    </source>
</evidence>
<dbReference type="RefSeq" id="WP_251799990.1">
    <property type="nucleotide sequence ID" value="NZ_JAMQOL010000030.1"/>
</dbReference>
<evidence type="ECO:0000256" key="2">
    <source>
        <dbReference type="ARBA" id="ARBA00022553"/>
    </source>
</evidence>
<keyword evidence="6" id="KW-0143">Chaperone</keyword>
<keyword evidence="3" id="KW-0547">Nucleotide-binding</keyword>
<dbReference type="InterPro" id="IPR008984">
    <property type="entry name" value="SMAD_FHA_dom_sf"/>
</dbReference>
<protein>
    <submittedName>
        <fullName evidence="9">Hsp70 family protein</fullName>
    </submittedName>
</protein>
<keyword evidence="7" id="KW-0812">Transmembrane</keyword>
<dbReference type="Pfam" id="PF00012">
    <property type="entry name" value="HSP70"/>
    <property type="match status" value="1"/>
</dbReference>
<keyword evidence="7" id="KW-1133">Transmembrane helix</keyword>
<dbReference type="InterPro" id="IPR000253">
    <property type="entry name" value="FHA_dom"/>
</dbReference>
<evidence type="ECO:0000313" key="10">
    <source>
        <dbReference type="Proteomes" id="UP001523216"/>
    </source>
</evidence>
<keyword evidence="7" id="KW-0472">Membrane</keyword>
<dbReference type="InterPro" id="IPR043129">
    <property type="entry name" value="ATPase_NBD"/>
</dbReference>
<sequence>MTMSARAWRAGISIGTAHTVAMLRAPGTLPRPILAGGSPLMPSSADPVYPGHRDPLLPGSPLPRHLARVAVEVRRAAGADAVETTVACPPEWAAPRRAALADAVSRTGLTGVEVVGETVAAAALLGERLATGSTLLVVDAGASSCDVGLVRRTAGGYVQAGFETLPDTGGIRLDVDLVTLAGARIAEHDRTVWHRLDDPLTPVDRAARLLLREEARALKERLSSDESASFTVPLADTELTVTRTEFEALARLVLLRVVQAVTGMGPASALLVVGGGSRIPLLRALLESATGLEPITVRQPELAVAEGCALLPRLEAPLPVVPHRAAPPPVAAPRSPMPLPPASGTRARACLHVAGAATQFTLPTERAVLIGTALTADLRLTDAYASRRHAEVSWSGGRHWVADAGSTNGTSLNGHRVGQPEPLRAGDVIGVGKTRLTYATAPATDPSPAEDPGTRRGAVAVIAAGVGLAVAGLGWWLLSAYAALVVGLSALAVGLVLLAVGVARIGRG</sequence>
<dbReference type="SUPFAM" id="SSF49879">
    <property type="entry name" value="SMAD/FHA domain"/>
    <property type="match status" value="1"/>
</dbReference>
<dbReference type="PANTHER" id="PTHR45639">
    <property type="entry name" value="HSC70CB, ISOFORM G-RELATED"/>
    <property type="match status" value="1"/>
</dbReference>
<keyword evidence="4" id="KW-0067">ATP-binding</keyword>
<dbReference type="PROSITE" id="PS01036">
    <property type="entry name" value="HSP70_3"/>
    <property type="match status" value="1"/>
</dbReference>
<feature type="domain" description="FHA" evidence="8">
    <location>
        <begin position="368"/>
        <end position="417"/>
    </location>
</feature>
<dbReference type="SMART" id="SM00240">
    <property type="entry name" value="FHA"/>
    <property type="match status" value="1"/>
</dbReference>
<dbReference type="Gene3D" id="3.90.640.10">
    <property type="entry name" value="Actin, Chain A, domain 4"/>
    <property type="match status" value="1"/>
</dbReference>
<dbReference type="PROSITE" id="PS50006">
    <property type="entry name" value="FHA_DOMAIN"/>
    <property type="match status" value="1"/>
</dbReference>
<feature type="transmembrane region" description="Helical" evidence="7">
    <location>
        <begin position="484"/>
        <end position="503"/>
    </location>
</feature>
<organism evidence="9 10">
    <name type="scientific">Paractinoplanes hotanensis</name>
    <dbReference type="NCBI Taxonomy" id="2906497"/>
    <lineage>
        <taxon>Bacteria</taxon>
        <taxon>Bacillati</taxon>
        <taxon>Actinomycetota</taxon>
        <taxon>Actinomycetes</taxon>
        <taxon>Micromonosporales</taxon>
        <taxon>Micromonosporaceae</taxon>
        <taxon>Paractinoplanes</taxon>
    </lineage>
</organism>
<name>A0ABT0Y2E7_9ACTN</name>
<comment type="caution">
    <text evidence="9">The sequence shown here is derived from an EMBL/GenBank/DDBJ whole genome shotgun (WGS) entry which is preliminary data.</text>
</comment>